<sequence>MKELEEFLVKQIANDTCQSDSGNHADTFALGATSAYVRILEYIKEARVES</sequence>
<organism evidence="1 2">
    <name type="scientific">Rhodococcus phage Weasels2</name>
    <dbReference type="NCBI Taxonomy" id="1897437"/>
    <lineage>
        <taxon>Viruses</taxon>
        <taxon>Duplodnaviria</taxon>
        <taxon>Heunggongvirae</taxon>
        <taxon>Uroviricota</taxon>
        <taxon>Caudoviricetes</taxon>
        <taxon>Weaselvirus</taxon>
        <taxon>Weaselvirus weasel</taxon>
    </lineage>
</organism>
<dbReference type="EMBL" id="KX774321">
    <property type="protein sequence ID" value="AOZ63826.1"/>
    <property type="molecule type" value="Genomic_DNA"/>
</dbReference>
<protein>
    <submittedName>
        <fullName evidence="1">Uncharacterized protein</fullName>
    </submittedName>
</protein>
<keyword evidence="2" id="KW-1185">Reference proteome</keyword>
<gene>
    <name evidence="1" type="ORF">SEA_WEASELS2_248</name>
</gene>
<accession>A0A1I9SAM0</accession>
<reference evidence="2" key="1">
    <citation type="submission" date="2016-08" db="EMBL/GenBank/DDBJ databases">
        <authorList>
            <person name="Seilhamer J.J."/>
        </authorList>
    </citation>
    <scope>NUCLEOTIDE SEQUENCE [LARGE SCALE GENOMIC DNA]</scope>
</reference>
<evidence type="ECO:0000313" key="1">
    <source>
        <dbReference type="EMBL" id="AOZ63826.1"/>
    </source>
</evidence>
<name>A0A1I9SAM0_9CAUD</name>
<proteinExistence type="predicted"/>
<evidence type="ECO:0000313" key="2">
    <source>
        <dbReference type="Proteomes" id="UP000224902"/>
    </source>
</evidence>
<dbReference type="Proteomes" id="UP000224902">
    <property type="component" value="Segment"/>
</dbReference>